<dbReference type="EMBL" id="CP032695">
    <property type="protein sequence ID" value="AYG63206.1"/>
    <property type="molecule type" value="Genomic_DNA"/>
</dbReference>
<dbReference type="Proteomes" id="UP000282195">
    <property type="component" value="Plasmid pRCCGE525c"/>
</dbReference>
<dbReference type="GO" id="GO:0005737">
    <property type="term" value="C:cytoplasm"/>
    <property type="evidence" value="ECO:0007669"/>
    <property type="project" value="UniProtKB-SubCell"/>
</dbReference>
<dbReference type="InterPro" id="IPR055166">
    <property type="entry name" value="Transc_reg_Sar_Rot_HTH"/>
</dbReference>
<protein>
    <submittedName>
        <fullName evidence="7">MarR family transcriptional regulator</fullName>
    </submittedName>
</protein>
<dbReference type="AlphaFoldDB" id="A0A387G6S1"/>
<dbReference type="PROSITE" id="PS50995">
    <property type="entry name" value="HTH_MARR_2"/>
    <property type="match status" value="1"/>
</dbReference>
<evidence type="ECO:0000256" key="3">
    <source>
        <dbReference type="ARBA" id="ARBA00023015"/>
    </source>
</evidence>
<evidence type="ECO:0000256" key="1">
    <source>
        <dbReference type="ARBA" id="ARBA00004496"/>
    </source>
</evidence>
<organism evidence="7 8">
    <name type="scientific">Rhizobium jaguaris</name>
    <dbReference type="NCBI Taxonomy" id="1312183"/>
    <lineage>
        <taxon>Bacteria</taxon>
        <taxon>Pseudomonadati</taxon>
        <taxon>Pseudomonadota</taxon>
        <taxon>Alphaproteobacteria</taxon>
        <taxon>Hyphomicrobiales</taxon>
        <taxon>Rhizobiaceae</taxon>
        <taxon>Rhizobium/Agrobacterium group</taxon>
        <taxon>Rhizobium</taxon>
    </lineage>
</organism>
<comment type="subcellular location">
    <subcellularLocation>
        <location evidence="1">Cytoplasm</location>
    </subcellularLocation>
</comment>
<keyword evidence="3" id="KW-0805">Transcription regulation</keyword>
<evidence type="ECO:0000313" key="8">
    <source>
        <dbReference type="Proteomes" id="UP000282195"/>
    </source>
</evidence>
<evidence type="ECO:0000313" key="7">
    <source>
        <dbReference type="EMBL" id="AYG63206.1"/>
    </source>
</evidence>
<proteinExistence type="predicted"/>
<keyword evidence="8" id="KW-1185">Reference proteome</keyword>
<dbReference type="SUPFAM" id="SSF46785">
    <property type="entry name" value="Winged helix' DNA-binding domain"/>
    <property type="match status" value="1"/>
</dbReference>
<name>A0A387G6S1_9HYPH</name>
<geneLocation type="plasmid" evidence="8">
    <name>prccge525c</name>
</geneLocation>
<dbReference type="PANTHER" id="PTHR33164:SF5">
    <property type="entry name" value="ORGANIC HYDROPEROXIDE RESISTANCE TRANSCRIPTIONAL REGULATOR"/>
    <property type="match status" value="1"/>
</dbReference>
<evidence type="ECO:0000256" key="2">
    <source>
        <dbReference type="ARBA" id="ARBA00022490"/>
    </source>
</evidence>
<dbReference type="Pfam" id="PF22381">
    <property type="entry name" value="Staph_reg_Sar_Rot"/>
    <property type="match status" value="1"/>
</dbReference>
<dbReference type="GO" id="GO:0006950">
    <property type="term" value="P:response to stress"/>
    <property type="evidence" value="ECO:0007669"/>
    <property type="project" value="TreeGrafter"/>
</dbReference>
<evidence type="ECO:0000256" key="4">
    <source>
        <dbReference type="ARBA" id="ARBA00023125"/>
    </source>
</evidence>
<keyword evidence="5" id="KW-0804">Transcription</keyword>
<dbReference type="InterPro" id="IPR036388">
    <property type="entry name" value="WH-like_DNA-bd_sf"/>
</dbReference>
<accession>A0A387G6S1</accession>
<reference evidence="7 8" key="1">
    <citation type="submission" date="2018-10" db="EMBL/GenBank/DDBJ databases">
        <title>Rhizobium etli, R. leguminosarum and a new Rhizobium genospecies from Phaseolus dumosus.</title>
        <authorList>
            <person name="Ramirez-Puebla S.T."/>
            <person name="Rogel-Hernandez M.A."/>
            <person name="Guerrero G."/>
            <person name="Ormeno-Orrillo E."/>
            <person name="Martinez-Romero J.C."/>
            <person name="Negrete-Yankelevich S."/>
            <person name="Martinez-Romero E."/>
        </authorList>
    </citation>
    <scope>NUCLEOTIDE SEQUENCE [LARGE SCALE GENOMIC DNA]</scope>
    <source>
        <strain evidence="7 8">CCGE525</strain>
        <plasmid evidence="8">prccge525c</plasmid>
    </source>
</reference>
<evidence type="ECO:0000259" key="6">
    <source>
        <dbReference type="PROSITE" id="PS50995"/>
    </source>
</evidence>
<keyword evidence="7" id="KW-0614">Plasmid</keyword>
<dbReference type="Gene3D" id="1.10.10.10">
    <property type="entry name" value="Winged helix-like DNA-binding domain superfamily/Winged helix DNA-binding domain"/>
    <property type="match status" value="1"/>
</dbReference>
<keyword evidence="2" id="KW-0963">Cytoplasm</keyword>
<gene>
    <name evidence="7" type="ORF">CCGE525_31460</name>
</gene>
<dbReference type="RefSeq" id="WP_120708114.1">
    <property type="nucleotide sequence ID" value="NZ_CP032695.1"/>
</dbReference>
<sequence length="146" mass="16247">MSEPKPVPLDNQLCFSLYAASIAINRTYKPMLDAMGITYPQYLVLCTLGENDGLTVGAIADRLALESSTITPPVQRLEQAGHVERRRSKIDERQVHVWLTATGRALFSRSSCLGETLVERSGMTPEQFEALNQNVRELRKVLGGDR</sequence>
<keyword evidence="4" id="KW-0238">DNA-binding</keyword>
<dbReference type="SMART" id="SM00347">
    <property type="entry name" value="HTH_MARR"/>
    <property type="match status" value="1"/>
</dbReference>
<evidence type="ECO:0000256" key="5">
    <source>
        <dbReference type="ARBA" id="ARBA00023163"/>
    </source>
</evidence>
<dbReference type="InterPro" id="IPR039422">
    <property type="entry name" value="MarR/SlyA-like"/>
</dbReference>
<dbReference type="GO" id="GO:0003700">
    <property type="term" value="F:DNA-binding transcription factor activity"/>
    <property type="evidence" value="ECO:0007669"/>
    <property type="project" value="InterPro"/>
</dbReference>
<dbReference type="KEGG" id="rjg:CCGE525_31460"/>
<dbReference type="PANTHER" id="PTHR33164">
    <property type="entry name" value="TRANSCRIPTIONAL REGULATOR, MARR FAMILY"/>
    <property type="match status" value="1"/>
</dbReference>
<feature type="domain" description="HTH marR-type" evidence="6">
    <location>
        <begin position="10"/>
        <end position="140"/>
    </location>
</feature>
<dbReference type="OrthoDB" id="9806864at2"/>
<dbReference type="InterPro" id="IPR000835">
    <property type="entry name" value="HTH_MarR-typ"/>
</dbReference>
<dbReference type="InterPro" id="IPR036390">
    <property type="entry name" value="WH_DNA-bd_sf"/>
</dbReference>